<evidence type="ECO:0000256" key="3">
    <source>
        <dbReference type="SAM" id="Phobius"/>
    </source>
</evidence>
<dbReference type="Gene3D" id="3.40.1090.10">
    <property type="entry name" value="Cytosolic phospholipase A2 catalytic domain"/>
    <property type="match status" value="1"/>
</dbReference>
<feature type="domain" description="PNPLA" evidence="4">
    <location>
        <begin position="199"/>
        <end position="377"/>
    </location>
</feature>
<feature type="active site" description="Nucleophile" evidence="2">
    <location>
        <position position="232"/>
    </location>
</feature>
<feature type="transmembrane region" description="Helical" evidence="3">
    <location>
        <begin position="20"/>
        <end position="40"/>
    </location>
</feature>
<feature type="transmembrane region" description="Helical" evidence="3">
    <location>
        <begin position="114"/>
        <end position="135"/>
    </location>
</feature>
<dbReference type="InterPro" id="IPR002641">
    <property type="entry name" value="PNPLA_dom"/>
</dbReference>
<name>A0A3A8QQX2_9BACT</name>
<feature type="active site" description="Proton acceptor" evidence="2">
    <location>
        <position position="362"/>
    </location>
</feature>
<comment type="caution">
    <text evidence="5">The sequence shown here is derived from an EMBL/GenBank/DDBJ whole genome shotgun (WGS) entry which is preliminary data.</text>
</comment>
<dbReference type="GO" id="GO:0016042">
    <property type="term" value="P:lipid catabolic process"/>
    <property type="evidence" value="ECO:0007669"/>
    <property type="project" value="UniProtKB-UniRule"/>
</dbReference>
<evidence type="ECO:0000313" key="5">
    <source>
        <dbReference type="EMBL" id="RKH70937.1"/>
    </source>
</evidence>
<keyword evidence="1 2" id="KW-0443">Lipid metabolism</keyword>
<feature type="transmembrane region" description="Helical" evidence="3">
    <location>
        <begin position="60"/>
        <end position="76"/>
    </location>
</feature>
<dbReference type="AlphaFoldDB" id="A0A3A8QQX2"/>
<feature type="short sequence motif" description="GXSXG" evidence="2">
    <location>
        <begin position="230"/>
        <end position="234"/>
    </location>
</feature>
<keyword evidence="2" id="KW-0442">Lipid degradation</keyword>
<sequence length="702" mass="76498">MSPASSRWLERQARVNGRAWRWTLAAIGWITLATGAAQMLMPGLELRILHADASPAPAHFFRIVGMFMVLFGGLLLHGLHEPRANPAAFLWTGLQKVGACGMVAIGVARGLLSPLALAVAAFDALSAVLVLAFYASLRQREQIITVLRPRAEEASPDVTAPSVSELRVADATGSGAPPKPRRTMGEGAVVAAEAPRRSLVLAGGGMRVAWQAGVLRALTDARLSFAHADGTSGGIITLAMWMSGLSPAQMCERWRTLDVKDFVSLMPVDDYARPWRLTALGDADGIIQRVFPHLGVNVEAIRVNRERSGTFNVCDFALKTNVAIPHTEVDRDQLVAGISLPLFMPPVEKGGHPYLDSVWIQDANVMEAVHRGADEVWIVWCIGNTPRYQDGFFHQYVHMIELSANGALFAQLEQVRELNARILAGEHVPGHARPIAVHLIKPEHPLPLDPDFYAGHVTAATLIDQGYSDACRYLAVADAQGLPLTPEITQMTEPAYDLTFRETMAGPLAMGTTDPEAGAHDGRSTPFTMHCTITIDDMDAFIRDPDHAARLVAHVQYKPLGWDLPVREGSFNLFRATDDPRTKIMTYGLRFQANGQDYFLDGTKTLRDDPGPDLWRDTTRLYSYLHQGVDARGPVVGAGVLVLGMRELLHLVASMHSSRGGVEGAEVVARFGRLFLGALWDLYAPEAPVHEREGEAAHGHEG</sequence>
<evidence type="ECO:0000256" key="2">
    <source>
        <dbReference type="PROSITE-ProRule" id="PRU01161"/>
    </source>
</evidence>
<protein>
    <submittedName>
        <fullName evidence="5">Patatin-like phospholipase family protein</fullName>
    </submittedName>
</protein>
<keyword evidence="3" id="KW-0472">Membrane</keyword>
<gene>
    <name evidence="5" type="ORF">D7X96_10140</name>
</gene>
<comment type="caution">
    <text evidence="2">Lacks conserved residue(s) required for the propagation of feature annotation.</text>
</comment>
<keyword evidence="6" id="KW-1185">Reference proteome</keyword>
<keyword evidence="2" id="KW-0378">Hydrolase</keyword>
<keyword evidence="3" id="KW-0812">Transmembrane</keyword>
<reference evidence="6" key="1">
    <citation type="submission" date="2018-09" db="EMBL/GenBank/DDBJ databases">
        <authorList>
            <person name="Livingstone P.G."/>
            <person name="Whitworth D.E."/>
        </authorList>
    </citation>
    <scope>NUCLEOTIDE SEQUENCE [LARGE SCALE GENOMIC DNA]</scope>
    <source>
        <strain evidence="6">AB047A</strain>
    </source>
</reference>
<dbReference type="OrthoDB" id="2339873at2"/>
<dbReference type="SUPFAM" id="SSF52151">
    <property type="entry name" value="FabD/lysophospholipase-like"/>
    <property type="match status" value="1"/>
</dbReference>
<keyword evidence="3" id="KW-1133">Transmembrane helix</keyword>
<feature type="transmembrane region" description="Helical" evidence="3">
    <location>
        <begin position="88"/>
        <end position="108"/>
    </location>
</feature>
<dbReference type="RefSeq" id="WP_121769602.1">
    <property type="nucleotide sequence ID" value="NZ_RAWM01000019.1"/>
</dbReference>
<accession>A0A3A8QQX2</accession>
<dbReference type="Proteomes" id="UP000282656">
    <property type="component" value="Unassembled WGS sequence"/>
</dbReference>
<dbReference type="EMBL" id="RAWM01000019">
    <property type="protein sequence ID" value="RKH70937.1"/>
    <property type="molecule type" value="Genomic_DNA"/>
</dbReference>
<dbReference type="GO" id="GO:0016787">
    <property type="term" value="F:hydrolase activity"/>
    <property type="evidence" value="ECO:0007669"/>
    <property type="project" value="UniProtKB-UniRule"/>
</dbReference>
<organism evidence="5 6">
    <name type="scientific">Corallococcus interemptor</name>
    <dbReference type="NCBI Taxonomy" id="2316720"/>
    <lineage>
        <taxon>Bacteria</taxon>
        <taxon>Pseudomonadati</taxon>
        <taxon>Myxococcota</taxon>
        <taxon>Myxococcia</taxon>
        <taxon>Myxococcales</taxon>
        <taxon>Cystobacterineae</taxon>
        <taxon>Myxococcaceae</taxon>
        <taxon>Corallococcus</taxon>
    </lineage>
</organism>
<dbReference type="PROSITE" id="PS51635">
    <property type="entry name" value="PNPLA"/>
    <property type="match status" value="1"/>
</dbReference>
<dbReference type="Pfam" id="PF01734">
    <property type="entry name" value="Patatin"/>
    <property type="match status" value="1"/>
</dbReference>
<proteinExistence type="predicted"/>
<evidence type="ECO:0000256" key="1">
    <source>
        <dbReference type="ARBA" id="ARBA00023098"/>
    </source>
</evidence>
<evidence type="ECO:0000259" key="4">
    <source>
        <dbReference type="PROSITE" id="PS51635"/>
    </source>
</evidence>
<evidence type="ECO:0000313" key="6">
    <source>
        <dbReference type="Proteomes" id="UP000282656"/>
    </source>
</evidence>
<dbReference type="InterPro" id="IPR016035">
    <property type="entry name" value="Acyl_Trfase/lysoPLipase"/>
</dbReference>